<dbReference type="Gene3D" id="1.10.15.40">
    <property type="entry name" value="Electron transport complex subunit B, putative Fe-S cluster"/>
    <property type="match status" value="1"/>
</dbReference>
<keyword evidence="9 10" id="KW-0472">Membrane</keyword>
<dbReference type="PROSITE" id="PS00198">
    <property type="entry name" value="4FE4S_FER_1"/>
    <property type="match status" value="1"/>
</dbReference>
<keyword evidence="2 10" id="KW-0004">4Fe-4S</keyword>
<feature type="binding site" evidence="10 11">
    <location>
        <position position="152"/>
    </location>
    <ligand>
        <name>[4Fe-4S] cluster</name>
        <dbReference type="ChEBI" id="CHEBI:49883"/>
        <label>2</label>
    </ligand>
</feature>
<dbReference type="Gene3D" id="3.30.70.20">
    <property type="match status" value="1"/>
</dbReference>
<keyword evidence="3 10" id="KW-0479">Metal-binding</keyword>
<comment type="caution">
    <text evidence="14">The sequence shown here is derived from an EMBL/GenBank/DDBJ whole genome shotgun (WGS) entry which is preliminary data.</text>
</comment>
<feature type="binding site" evidence="10 11">
    <location>
        <position position="148"/>
    </location>
    <ligand>
        <name>[4Fe-4S] cluster</name>
        <dbReference type="ChEBI" id="CHEBI:49883"/>
        <label>3</label>
    </ligand>
</feature>
<dbReference type="PANTHER" id="PTHR43560:SF1">
    <property type="entry name" value="ION-TRANSLOCATING OXIDOREDUCTASE COMPLEX SUBUNIT B"/>
    <property type="match status" value="1"/>
</dbReference>
<evidence type="ECO:0000256" key="7">
    <source>
        <dbReference type="ARBA" id="ARBA00023004"/>
    </source>
</evidence>
<dbReference type="PROSITE" id="PS51656">
    <property type="entry name" value="4FE4S"/>
    <property type="match status" value="1"/>
</dbReference>
<feature type="binding site" evidence="10 11">
    <location>
        <position position="142"/>
    </location>
    <ligand>
        <name>[4Fe-4S] cluster</name>
        <dbReference type="ChEBI" id="CHEBI:49883"/>
        <label>3</label>
    </ligand>
</feature>
<dbReference type="InterPro" id="IPR007202">
    <property type="entry name" value="4Fe-4S_dom"/>
</dbReference>
<organism evidence="14 15">
    <name type="scientific">Methylobacter tundripaludum</name>
    <dbReference type="NCBI Taxonomy" id="173365"/>
    <lineage>
        <taxon>Bacteria</taxon>
        <taxon>Pseudomonadati</taxon>
        <taxon>Pseudomonadota</taxon>
        <taxon>Gammaproteobacteria</taxon>
        <taxon>Methylococcales</taxon>
        <taxon>Methylococcaceae</taxon>
        <taxon>Methylobacter</taxon>
    </lineage>
</organism>
<dbReference type="NCBIfam" id="TIGR01944">
    <property type="entry name" value="rnfB"/>
    <property type="match status" value="1"/>
</dbReference>
<feature type="binding site" evidence="10 11">
    <location>
        <position position="118"/>
    </location>
    <ligand>
        <name>[4Fe-4S] cluster</name>
        <dbReference type="ChEBI" id="CHEBI:49883"/>
        <label>2</label>
    </ligand>
</feature>
<dbReference type="Proteomes" id="UP000240010">
    <property type="component" value="Unassembled WGS sequence"/>
</dbReference>
<dbReference type="InterPro" id="IPR017896">
    <property type="entry name" value="4Fe4S_Fe-S-bd"/>
</dbReference>
<dbReference type="InterPro" id="IPR017900">
    <property type="entry name" value="4Fe4S_Fe_S_CS"/>
</dbReference>
<evidence type="ECO:0000256" key="1">
    <source>
        <dbReference type="ARBA" id="ARBA00022448"/>
    </source>
</evidence>
<dbReference type="GO" id="GO:0051539">
    <property type="term" value="F:4 iron, 4 sulfur cluster binding"/>
    <property type="evidence" value="ECO:0007669"/>
    <property type="project" value="UniProtKB-UniRule"/>
</dbReference>
<keyword evidence="5 10" id="KW-1278">Translocase</keyword>
<dbReference type="InterPro" id="IPR050395">
    <property type="entry name" value="4Fe4S_Ferredoxin_RnfB"/>
</dbReference>
<dbReference type="PROSITE" id="PS51379">
    <property type="entry name" value="4FE4S_FER_2"/>
    <property type="match status" value="2"/>
</dbReference>
<feature type="binding site" evidence="10 11">
    <location>
        <position position="48"/>
    </location>
    <ligand>
        <name>[4Fe-4S] cluster</name>
        <dbReference type="ChEBI" id="CHEBI:49883"/>
        <label>1</label>
    </ligand>
</feature>
<dbReference type="Pfam" id="PF14697">
    <property type="entry name" value="Fer4_21"/>
    <property type="match status" value="1"/>
</dbReference>
<evidence type="ECO:0000259" key="13">
    <source>
        <dbReference type="PROSITE" id="PS51656"/>
    </source>
</evidence>
<dbReference type="GO" id="GO:0009055">
    <property type="term" value="F:electron transfer activity"/>
    <property type="evidence" value="ECO:0007669"/>
    <property type="project" value="InterPro"/>
</dbReference>
<dbReference type="PANTHER" id="PTHR43560">
    <property type="entry name" value="ION-TRANSLOCATING OXIDOREDUCTASE COMPLEX SUBUNIT B"/>
    <property type="match status" value="1"/>
</dbReference>
<evidence type="ECO:0000256" key="8">
    <source>
        <dbReference type="ARBA" id="ARBA00023014"/>
    </source>
</evidence>
<dbReference type="PIRSF" id="PIRSF005784">
    <property type="entry name" value="Elect_transpt_RnfB"/>
    <property type="match status" value="1"/>
</dbReference>
<feature type="binding site" evidence="10 11">
    <location>
        <position position="145"/>
    </location>
    <ligand>
        <name>[4Fe-4S] cluster</name>
        <dbReference type="ChEBI" id="CHEBI:49883"/>
        <label>3</label>
    </ligand>
</feature>
<keyword evidence="4 10" id="KW-0677">Repeat</keyword>
<comment type="cofactor">
    <cofactor evidence="10 11">
        <name>[4Fe-4S] cluster</name>
        <dbReference type="ChEBI" id="CHEBI:49883"/>
    </cofactor>
    <text evidence="10 11">Binds 3 [4Fe-4S] clusters.</text>
</comment>
<feature type="binding site" evidence="10 11">
    <location>
        <position position="122"/>
    </location>
    <ligand>
        <name>[4Fe-4S] cluster</name>
        <dbReference type="ChEBI" id="CHEBI:49883"/>
        <label>3</label>
    </ligand>
</feature>
<feature type="binding site" evidence="10 11">
    <location>
        <position position="51"/>
    </location>
    <ligand>
        <name>[4Fe-4S] cluster</name>
        <dbReference type="ChEBI" id="CHEBI:49883"/>
        <label>1</label>
    </ligand>
</feature>
<accession>A0A2S6HAW9</accession>
<reference evidence="14 15" key="1">
    <citation type="submission" date="2018-02" db="EMBL/GenBank/DDBJ databases">
        <title>Subsurface microbial communities from deep shales in Ohio and West Virginia, USA.</title>
        <authorList>
            <person name="Wrighton K."/>
        </authorList>
    </citation>
    <scope>NUCLEOTIDE SEQUENCE [LARGE SCALE GENOMIC DNA]</scope>
    <source>
        <strain evidence="14 15">OWC-DMM</strain>
    </source>
</reference>
<evidence type="ECO:0000256" key="4">
    <source>
        <dbReference type="ARBA" id="ARBA00022737"/>
    </source>
</evidence>
<comment type="function">
    <text evidence="10">Part of a membrane-bound complex that couples electron transfer with translocation of ions across the membrane.</text>
</comment>
<feature type="binding site" evidence="10 11">
    <location>
        <position position="73"/>
    </location>
    <ligand>
        <name>[4Fe-4S] cluster</name>
        <dbReference type="ChEBI" id="CHEBI:49883"/>
        <label>1</label>
    </ligand>
</feature>
<dbReference type="HAMAP" id="MF_00463">
    <property type="entry name" value="RsxB_RnfB"/>
    <property type="match status" value="1"/>
</dbReference>
<dbReference type="RefSeq" id="WP_027147716.1">
    <property type="nucleotide sequence ID" value="NZ_PTIZ01000008.1"/>
</dbReference>
<evidence type="ECO:0000313" key="14">
    <source>
        <dbReference type="EMBL" id="PPK74533.1"/>
    </source>
</evidence>
<dbReference type="GO" id="GO:0005886">
    <property type="term" value="C:plasma membrane"/>
    <property type="evidence" value="ECO:0007669"/>
    <property type="project" value="UniProtKB-SubCell"/>
</dbReference>
<evidence type="ECO:0000256" key="2">
    <source>
        <dbReference type="ARBA" id="ARBA00022485"/>
    </source>
</evidence>
<dbReference type="AlphaFoldDB" id="A0A2S6HAW9"/>
<dbReference type="GO" id="GO:0046872">
    <property type="term" value="F:metal ion binding"/>
    <property type="evidence" value="ECO:0007669"/>
    <property type="project" value="UniProtKB-KW"/>
</dbReference>
<comment type="subcellular location">
    <subcellularLocation>
        <location evidence="10">Cell inner membrane</location>
    </subcellularLocation>
</comment>
<dbReference type="EMBL" id="PTIZ01000008">
    <property type="protein sequence ID" value="PPK74533.1"/>
    <property type="molecule type" value="Genomic_DNA"/>
</dbReference>
<feature type="domain" description="4Fe-4S ferredoxin-type" evidence="12">
    <location>
        <begin position="132"/>
        <end position="162"/>
    </location>
</feature>
<feature type="region of interest" description="Hydrophobic" evidence="10">
    <location>
        <begin position="1"/>
        <end position="25"/>
    </location>
</feature>
<feature type="binding site" evidence="10 11">
    <location>
        <position position="115"/>
    </location>
    <ligand>
        <name>[4Fe-4S] cluster</name>
        <dbReference type="ChEBI" id="CHEBI:49883"/>
        <label>2</label>
    </ligand>
</feature>
<keyword evidence="10" id="KW-1003">Cell membrane</keyword>
<keyword evidence="8 10" id="KW-0411">Iron-sulfur</keyword>
<evidence type="ECO:0000256" key="5">
    <source>
        <dbReference type="ARBA" id="ARBA00022967"/>
    </source>
</evidence>
<name>A0A2S6HAW9_9GAMM</name>
<keyword evidence="10" id="KW-0997">Cell inner membrane</keyword>
<dbReference type="GO" id="GO:0022900">
    <property type="term" value="P:electron transport chain"/>
    <property type="evidence" value="ECO:0007669"/>
    <property type="project" value="UniProtKB-UniRule"/>
</dbReference>
<evidence type="ECO:0000259" key="12">
    <source>
        <dbReference type="PROSITE" id="PS51379"/>
    </source>
</evidence>
<feature type="domain" description="4Fe-4S" evidence="13">
    <location>
        <begin position="31"/>
        <end position="90"/>
    </location>
</feature>
<dbReference type="Pfam" id="PF04060">
    <property type="entry name" value="FeS"/>
    <property type="match status" value="1"/>
</dbReference>
<dbReference type="InterPro" id="IPR016463">
    <property type="entry name" value="RnfB/RsxB_Proteobac"/>
</dbReference>
<evidence type="ECO:0000256" key="10">
    <source>
        <dbReference type="HAMAP-Rule" id="MF_00463"/>
    </source>
</evidence>
<gene>
    <name evidence="10" type="primary">rnfB</name>
    <name evidence="14" type="ORF">B0F87_1087</name>
</gene>
<sequence>MYVLSAIVSLTLLGLVLGLLLGIAGKYLKVESSPIVDELEALLPGSQCGQCGFPGCRPAAEALAEGNAPATMCPPGGSALAEQIAALLGLDLDLSDVKEPELLVARVSEATCTGCTRCFKVCPTDAIVGAPKQIHAVVADACIACKKCVEVCPTECLQMHPIEVTLRNWRWAKPLNVPVQPMGTGSNAVC</sequence>
<comment type="caution">
    <text evidence="10">Lacks conserved residue(s) required for the propagation of feature annotation.</text>
</comment>
<proteinExistence type="inferred from homology"/>
<feature type="binding site" evidence="10 11">
    <location>
        <position position="56"/>
    </location>
    <ligand>
        <name>[4Fe-4S] cluster</name>
        <dbReference type="ChEBI" id="CHEBI:49883"/>
        <label>1</label>
    </ligand>
</feature>
<evidence type="ECO:0000256" key="6">
    <source>
        <dbReference type="ARBA" id="ARBA00022982"/>
    </source>
</evidence>
<evidence type="ECO:0000313" key="15">
    <source>
        <dbReference type="Proteomes" id="UP000240010"/>
    </source>
</evidence>
<feature type="domain" description="4Fe-4S ferredoxin-type" evidence="12">
    <location>
        <begin position="103"/>
        <end position="127"/>
    </location>
</feature>
<keyword evidence="6 10" id="KW-0249">Electron transport</keyword>
<evidence type="ECO:0000256" key="3">
    <source>
        <dbReference type="ARBA" id="ARBA00022723"/>
    </source>
</evidence>
<keyword evidence="1 10" id="KW-0813">Transport</keyword>
<dbReference type="EC" id="7.-.-.-" evidence="10"/>
<dbReference type="SUPFAM" id="SSF54862">
    <property type="entry name" value="4Fe-4S ferredoxins"/>
    <property type="match status" value="1"/>
</dbReference>
<protein>
    <recommendedName>
        <fullName evidence="10">Ion-translocating oxidoreductase complex subunit B</fullName>
        <ecNumber evidence="10">7.-.-.-</ecNumber>
    </recommendedName>
    <alternativeName>
        <fullName evidence="10">Rnf electron transport complex subunit B</fullName>
    </alternativeName>
</protein>
<evidence type="ECO:0000256" key="11">
    <source>
        <dbReference type="PIRSR" id="PIRSR005784-1"/>
    </source>
</evidence>
<comment type="subunit">
    <text evidence="10">The complex is composed of six subunits: RnfA, RnfB, RnfC, RnfD, RnfE and RnfG.</text>
</comment>
<evidence type="ECO:0000256" key="9">
    <source>
        <dbReference type="ARBA" id="ARBA00023136"/>
    </source>
</evidence>
<dbReference type="InterPro" id="IPR010207">
    <property type="entry name" value="Elect_transpt_cplx_RnfB/RsxB"/>
</dbReference>
<dbReference type="NCBIfam" id="NF003475">
    <property type="entry name" value="PRK05113.1"/>
    <property type="match status" value="1"/>
</dbReference>
<feature type="binding site" evidence="10 11">
    <location>
        <position position="112"/>
    </location>
    <ligand>
        <name>[4Fe-4S] cluster</name>
        <dbReference type="ChEBI" id="CHEBI:49883"/>
        <label>2</label>
    </ligand>
</feature>
<comment type="similarity">
    <text evidence="10">Belongs to the 4Fe4S bacterial-type ferredoxin family. RnfB subfamily.</text>
</comment>
<keyword evidence="7 10" id="KW-0408">Iron</keyword>